<comment type="caution">
    <text evidence="1">The sequence shown here is derived from an EMBL/GenBank/DDBJ whole genome shotgun (WGS) entry which is preliminary data.</text>
</comment>
<dbReference type="InterPro" id="IPR012347">
    <property type="entry name" value="Ferritin-like"/>
</dbReference>
<gene>
    <name evidence="1" type="ORF">J2Z81_001669</name>
</gene>
<proteinExistence type="predicted"/>
<sequence>MSTENTPNHIELTAAEISSLWSSYQEHTLNLCGINFFLVHVNDSQIRQILEKALTIEKNNKAKLEQFFNNENYPVPQGFTEQDVNLNAPRLLSDKLYLEYILNMAELNLFTNATALTMAARSDIIDFYSNKLNIAQGLLKQAVELAKQKGTYVRTPSIPKAKKIDFVKKERFLTGWFGDRRPLLGVEIANLAYASKRNALGQAVITAFSQVAENKETRQYFEKGRDIAGKHKEAFNDILNEDYLSNGMLMTSEVTDSTVAPFSDKFMMNFVTILISFGITQYGSAISASPRHDLGVTYTRLMAEIVKYSNEGANIMIENGWMEQPPIAADRKGLAKR</sequence>
<accession>A0ABS4S897</accession>
<dbReference type="Pfam" id="PF11553">
    <property type="entry name" value="DUF3231"/>
    <property type="match status" value="2"/>
</dbReference>
<keyword evidence="2" id="KW-1185">Reference proteome</keyword>
<reference evidence="1 2" key="1">
    <citation type="submission" date="2021-03" db="EMBL/GenBank/DDBJ databases">
        <title>Genomic Encyclopedia of Type Strains, Phase IV (KMG-IV): sequencing the most valuable type-strain genomes for metagenomic binning, comparative biology and taxonomic classification.</title>
        <authorList>
            <person name="Goeker M."/>
        </authorList>
    </citation>
    <scope>NUCLEOTIDE SEQUENCE [LARGE SCALE GENOMIC DNA]</scope>
    <source>
        <strain evidence="1 2">DSM 25790</strain>
    </source>
</reference>
<organism evidence="1 2">
    <name type="scientific">Virgibacillus alimentarius</name>
    <dbReference type="NCBI Taxonomy" id="698769"/>
    <lineage>
        <taxon>Bacteria</taxon>
        <taxon>Bacillati</taxon>
        <taxon>Bacillota</taxon>
        <taxon>Bacilli</taxon>
        <taxon>Bacillales</taxon>
        <taxon>Bacillaceae</taxon>
        <taxon>Virgibacillus</taxon>
    </lineage>
</organism>
<name>A0ABS4S897_9BACI</name>
<evidence type="ECO:0000313" key="2">
    <source>
        <dbReference type="Proteomes" id="UP001519294"/>
    </source>
</evidence>
<dbReference type="InterPro" id="IPR021617">
    <property type="entry name" value="DUF3231"/>
</dbReference>
<keyword evidence="1" id="KW-0167">Capsid protein</keyword>
<dbReference type="RefSeq" id="WP_029266046.1">
    <property type="nucleotide sequence ID" value="NZ_JAGIKX010000012.1"/>
</dbReference>
<dbReference type="Gene3D" id="1.20.1260.10">
    <property type="match status" value="2"/>
</dbReference>
<evidence type="ECO:0000313" key="1">
    <source>
        <dbReference type="EMBL" id="MBP2257715.1"/>
    </source>
</evidence>
<dbReference type="EMBL" id="JAGIKX010000012">
    <property type="protein sequence ID" value="MBP2257715.1"/>
    <property type="molecule type" value="Genomic_DNA"/>
</dbReference>
<dbReference type="Proteomes" id="UP001519294">
    <property type="component" value="Unassembled WGS sequence"/>
</dbReference>
<protein>
    <submittedName>
        <fullName evidence="1">Spore coat protein CotF</fullName>
    </submittedName>
</protein>
<keyword evidence="1" id="KW-0946">Virion</keyword>